<sequence length="77" mass="8665">MWAGVEAGQLGKIQFGTGIAKNKARKSKGRKEVQPEKAHKSMDPILREMTKRPCWVCCLREIVRPLTAETTQRRASA</sequence>
<accession>A0A4U8UZJ7</accession>
<comment type="caution">
    <text evidence="2">The sequence shown here is derived from an EMBL/GenBank/DDBJ whole genome shotgun (WGS) entry which is preliminary data.</text>
</comment>
<feature type="region of interest" description="Disordered" evidence="1">
    <location>
        <begin position="19"/>
        <end position="45"/>
    </location>
</feature>
<name>A0A4U8UZJ7_STECR</name>
<reference evidence="2 3" key="1">
    <citation type="journal article" date="2015" name="Genome Biol.">
        <title>Comparative genomics of Steinernema reveals deeply conserved gene regulatory networks.</title>
        <authorList>
            <person name="Dillman A.R."/>
            <person name="Macchietto M."/>
            <person name="Porter C.F."/>
            <person name="Rogers A."/>
            <person name="Williams B."/>
            <person name="Antoshechkin I."/>
            <person name="Lee M.M."/>
            <person name="Goodwin Z."/>
            <person name="Lu X."/>
            <person name="Lewis E.E."/>
            <person name="Goodrich-Blair H."/>
            <person name="Stock S.P."/>
            <person name="Adams B.J."/>
            <person name="Sternberg P.W."/>
            <person name="Mortazavi A."/>
        </authorList>
    </citation>
    <scope>NUCLEOTIDE SEQUENCE [LARGE SCALE GENOMIC DNA]</scope>
    <source>
        <strain evidence="2 3">ALL</strain>
    </source>
</reference>
<dbReference type="EMBL" id="AZBU02000001">
    <property type="protein sequence ID" value="TMS37378.1"/>
    <property type="molecule type" value="Genomic_DNA"/>
</dbReference>
<gene>
    <name evidence="2" type="ORF">L596_004320</name>
</gene>
<evidence type="ECO:0000313" key="2">
    <source>
        <dbReference type="EMBL" id="TMS37378.1"/>
    </source>
</evidence>
<dbReference type="Proteomes" id="UP000298663">
    <property type="component" value="Unassembled WGS sequence"/>
</dbReference>
<evidence type="ECO:0000313" key="3">
    <source>
        <dbReference type="Proteomes" id="UP000298663"/>
    </source>
</evidence>
<feature type="compositionally biased region" description="Basic and acidic residues" evidence="1">
    <location>
        <begin position="30"/>
        <end position="45"/>
    </location>
</feature>
<evidence type="ECO:0000256" key="1">
    <source>
        <dbReference type="SAM" id="MobiDB-lite"/>
    </source>
</evidence>
<protein>
    <submittedName>
        <fullName evidence="2">Uncharacterized protein</fullName>
    </submittedName>
</protein>
<proteinExistence type="predicted"/>
<dbReference type="AlphaFoldDB" id="A0A4U8UZJ7"/>
<organism evidence="2 3">
    <name type="scientific">Steinernema carpocapsae</name>
    <name type="common">Entomopathogenic nematode</name>
    <dbReference type="NCBI Taxonomy" id="34508"/>
    <lineage>
        <taxon>Eukaryota</taxon>
        <taxon>Metazoa</taxon>
        <taxon>Ecdysozoa</taxon>
        <taxon>Nematoda</taxon>
        <taxon>Chromadorea</taxon>
        <taxon>Rhabditida</taxon>
        <taxon>Tylenchina</taxon>
        <taxon>Panagrolaimomorpha</taxon>
        <taxon>Strongyloidoidea</taxon>
        <taxon>Steinernematidae</taxon>
        <taxon>Steinernema</taxon>
    </lineage>
</organism>
<keyword evidence="3" id="KW-1185">Reference proteome</keyword>
<reference evidence="2 3" key="2">
    <citation type="journal article" date="2019" name="G3 (Bethesda)">
        <title>Hybrid Assembly of the Genome of the Entomopathogenic Nematode Steinernema carpocapsae Identifies the X-Chromosome.</title>
        <authorList>
            <person name="Serra L."/>
            <person name="Macchietto M."/>
            <person name="Macias-Munoz A."/>
            <person name="McGill C.J."/>
            <person name="Rodriguez I.M."/>
            <person name="Rodriguez B."/>
            <person name="Murad R."/>
            <person name="Mortazavi A."/>
        </authorList>
    </citation>
    <scope>NUCLEOTIDE SEQUENCE [LARGE SCALE GENOMIC DNA]</scope>
    <source>
        <strain evidence="2 3">ALL</strain>
    </source>
</reference>